<dbReference type="AlphaFoldDB" id="A0A2P5BK81"/>
<gene>
    <name evidence="1" type="ORF">PanWU01x14_231790</name>
</gene>
<accession>A0A2P5BK81</accession>
<protein>
    <submittedName>
        <fullName evidence="1">Uncharacterized protein</fullName>
    </submittedName>
</protein>
<comment type="caution">
    <text evidence="1">The sequence shown here is derived from an EMBL/GenBank/DDBJ whole genome shotgun (WGS) entry which is preliminary data.</text>
</comment>
<evidence type="ECO:0000313" key="1">
    <source>
        <dbReference type="EMBL" id="PON49190.1"/>
    </source>
</evidence>
<sequence length="50" mass="5716">MANNRGDQKFEKSDPPVNIARLETDIRVHAILLEIAGLCPTKLRDICFEY</sequence>
<proteinExistence type="predicted"/>
<dbReference type="EMBL" id="JXTB01000265">
    <property type="protein sequence ID" value="PON49190.1"/>
    <property type="molecule type" value="Genomic_DNA"/>
</dbReference>
<keyword evidence="2" id="KW-1185">Reference proteome</keyword>
<dbReference type="Proteomes" id="UP000237105">
    <property type="component" value="Unassembled WGS sequence"/>
</dbReference>
<evidence type="ECO:0000313" key="2">
    <source>
        <dbReference type="Proteomes" id="UP000237105"/>
    </source>
</evidence>
<organism evidence="1 2">
    <name type="scientific">Parasponia andersonii</name>
    <name type="common">Sponia andersonii</name>
    <dbReference type="NCBI Taxonomy" id="3476"/>
    <lineage>
        <taxon>Eukaryota</taxon>
        <taxon>Viridiplantae</taxon>
        <taxon>Streptophyta</taxon>
        <taxon>Embryophyta</taxon>
        <taxon>Tracheophyta</taxon>
        <taxon>Spermatophyta</taxon>
        <taxon>Magnoliopsida</taxon>
        <taxon>eudicotyledons</taxon>
        <taxon>Gunneridae</taxon>
        <taxon>Pentapetalae</taxon>
        <taxon>rosids</taxon>
        <taxon>fabids</taxon>
        <taxon>Rosales</taxon>
        <taxon>Cannabaceae</taxon>
        <taxon>Parasponia</taxon>
    </lineage>
</organism>
<feature type="non-terminal residue" evidence="1">
    <location>
        <position position="50"/>
    </location>
</feature>
<reference evidence="2" key="1">
    <citation type="submission" date="2016-06" db="EMBL/GenBank/DDBJ databases">
        <title>Parallel loss of symbiosis genes in relatives of nitrogen-fixing non-legume Parasponia.</title>
        <authorList>
            <person name="Van Velzen R."/>
            <person name="Holmer R."/>
            <person name="Bu F."/>
            <person name="Rutten L."/>
            <person name="Van Zeijl A."/>
            <person name="Liu W."/>
            <person name="Santuari L."/>
            <person name="Cao Q."/>
            <person name="Sharma T."/>
            <person name="Shen D."/>
            <person name="Roswanjaya Y."/>
            <person name="Wardhani T."/>
            <person name="Kalhor M.S."/>
            <person name="Jansen J."/>
            <person name="Van den Hoogen J."/>
            <person name="Gungor B."/>
            <person name="Hartog M."/>
            <person name="Hontelez J."/>
            <person name="Verver J."/>
            <person name="Yang W.-C."/>
            <person name="Schijlen E."/>
            <person name="Repin R."/>
            <person name="Schilthuizen M."/>
            <person name="Schranz E."/>
            <person name="Heidstra R."/>
            <person name="Miyata K."/>
            <person name="Fedorova E."/>
            <person name="Kohlen W."/>
            <person name="Bisseling T."/>
            <person name="Smit S."/>
            <person name="Geurts R."/>
        </authorList>
    </citation>
    <scope>NUCLEOTIDE SEQUENCE [LARGE SCALE GENOMIC DNA]</scope>
    <source>
        <strain evidence="2">cv. WU1-14</strain>
    </source>
</reference>
<name>A0A2P5BK81_PARAD</name>